<dbReference type="InterPro" id="IPR008972">
    <property type="entry name" value="Cupredoxin"/>
</dbReference>
<keyword evidence="3" id="KW-0249">Electron transport</keyword>
<dbReference type="GO" id="GO:0005886">
    <property type="term" value="C:plasma membrane"/>
    <property type="evidence" value="ECO:0007669"/>
    <property type="project" value="TreeGrafter"/>
</dbReference>
<evidence type="ECO:0000256" key="6">
    <source>
        <dbReference type="SAM" id="MobiDB-lite"/>
    </source>
</evidence>
<feature type="chain" id="PRO_5012433574" evidence="8">
    <location>
        <begin position="21"/>
        <end position="181"/>
    </location>
</feature>
<evidence type="ECO:0000256" key="8">
    <source>
        <dbReference type="SAM" id="SignalP"/>
    </source>
</evidence>
<dbReference type="GO" id="GO:0009055">
    <property type="term" value="F:electron transfer activity"/>
    <property type="evidence" value="ECO:0007669"/>
    <property type="project" value="InterPro"/>
</dbReference>
<feature type="transmembrane region" description="Helical" evidence="7">
    <location>
        <begin position="163"/>
        <end position="179"/>
    </location>
</feature>
<keyword evidence="7" id="KW-0472">Membrane</keyword>
<dbReference type="SUPFAM" id="SSF49503">
    <property type="entry name" value="Cupredoxins"/>
    <property type="match status" value="1"/>
</dbReference>
<protein>
    <submittedName>
        <fullName evidence="10">Cu_bind_like domain-containing protein</fullName>
    </submittedName>
</protein>
<keyword evidence="5" id="KW-0325">Glycoprotein</keyword>
<dbReference type="Pfam" id="PF02298">
    <property type="entry name" value="Cu_bind_like"/>
    <property type="match status" value="1"/>
</dbReference>
<gene>
    <name evidence="10" type="ORF">CFOL_v3_16136</name>
</gene>
<dbReference type="Gene3D" id="2.60.40.420">
    <property type="entry name" value="Cupredoxins - blue copper proteins"/>
    <property type="match status" value="1"/>
</dbReference>
<feature type="compositionally biased region" description="Polar residues" evidence="6">
    <location>
        <begin position="129"/>
        <end position="147"/>
    </location>
</feature>
<evidence type="ECO:0000256" key="5">
    <source>
        <dbReference type="ARBA" id="ARBA00023180"/>
    </source>
</evidence>
<dbReference type="FunFam" id="2.60.40.420:FF:000003">
    <property type="entry name" value="Blue copper"/>
    <property type="match status" value="1"/>
</dbReference>
<dbReference type="GO" id="GO:0046872">
    <property type="term" value="F:metal ion binding"/>
    <property type="evidence" value="ECO:0007669"/>
    <property type="project" value="UniProtKB-KW"/>
</dbReference>
<keyword evidence="1" id="KW-0813">Transport</keyword>
<dbReference type="InParanoid" id="A0A1Q3BXQ7"/>
<name>A0A1Q3BXQ7_CEPFO</name>
<dbReference type="Proteomes" id="UP000187406">
    <property type="component" value="Unassembled WGS sequence"/>
</dbReference>
<evidence type="ECO:0000256" key="2">
    <source>
        <dbReference type="ARBA" id="ARBA00022723"/>
    </source>
</evidence>
<sequence>MAKLLLVLVCFLVTFGVTLIRTNATTYTVGDNSGWDVSTDLETWPQGKKFYVGDALLFQYSSIYSVCEVTRENYDSCNTSNVIATYTDGNTTIPLSKPGEMYFVCGEELYCLGGMKLQVNVLTNSTAGAPQAQSTLPQPSSKTNSPSAILPSTGVVHNNGRDSFVMVFLGFMATMLWMVQI</sequence>
<keyword evidence="4" id="KW-0186">Copper</keyword>
<dbReference type="PROSITE" id="PS51485">
    <property type="entry name" value="PHYTOCYANIN"/>
    <property type="match status" value="1"/>
</dbReference>
<keyword evidence="8" id="KW-0732">Signal</keyword>
<dbReference type="AlphaFoldDB" id="A0A1Q3BXQ7"/>
<keyword evidence="7" id="KW-1133">Transmembrane helix</keyword>
<organism evidence="10 11">
    <name type="scientific">Cephalotus follicularis</name>
    <name type="common">Albany pitcher plant</name>
    <dbReference type="NCBI Taxonomy" id="3775"/>
    <lineage>
        <taxon>Eukaryota</taxon>
        <taxon>Viridiplantae</taxon>
        <taxon>Streptophyta</taxon>
        <taxon>Embryophyta</taxon>
        <taxon>Tracheophyta</taxon>
        <taxon>Spermatophyta</taxon>
        <taxon>Magnoliopsida</taxon>
        <taxon>eudicotyledons</taxon>
        <taxon>Gunneridae</taxon>
        <taxon>Pentapetalae</taxon>
        <taxon>rosids</taxon>
        <taxon>fabids</taxon>
        <taxon>Oxalidales</taxon>
        <taxon>Cephalotaceae</taxon>
        <taxon>Cephalotus</taxon>
    </lineage>
</organism>
<feature type="domain" description="Phytocyanin" evidence="9">
    <location>
        <begin position="25"/>
        <end position="123"/>
    </location>
</feature>
<keyword evidence="11" id="KW-1185">Reference proteome</keyword>
<evidence type="ECO:0000256" key="3">
    <source>
        <dbReference type="ARBA" id="ARBA00022982"/>
    </source>
</evidence>
<reference evidence="11" key="1">
    <citation type="submission" date="2016-04" db="EMBL/GenBank/DDBJ databases">
        <title>Cephalotus genome sequencing.</title>
        <authorList>
            <person name="Fukushima K."/>
            <person name="Hasebe M."/>
            <person name="Fang X."/>
        </authorList>
    </citation>
    <scope>NUCLEOTIDE SEQUENCE [LARGE SCALE GENOMIC DNA]</scope>
    <source>
        <strain evidence="11">cv. St1</strain>
    </source>
</reference>
<evidence type="ECO:0000256" key="7">
    <source>
        <dbReference type="SAM" id="Phobius"/>
    </source>
</evidence>
<evidence type="ECO:0000256" key="1">
    <source>
        <dbReference type="ARBA" id="ARBA00022448"/>
    </source>
</evidence>
<dbReference type="InterPro" id="IPR003245">
    <property type="entry name" value="Phytocyanin_dom"/>
</dbReference>
<dbReference type="STRING" id="3775.A0A1Q3BXQ7"/>
<evidence type="ECO:0000256" key="4">
    <source>
        <dbReference type="ARBA" id="ARBA00023008"/>
    </source>
</evidence>
<keyword evidence="7" id="KW-0812">Transmembrane</keyword>
<proteinExistence type="predicted"/>
<feature type="signal peptide" evidence="8">
    <location>
        <begin position="1"/>
        <end position="20"/>
    </location>
</feature>
<dbReference type="PANTHER" id="PTHR33021">
    <property type="entry name" value="BLUE COPPER PROTEIN"/>
    <property type="match status" value="1"/>
</dbReference>
<evidence type="ECO:0000313" key="10">
    <source>
        <dbReference type="EMBL" id="GAV72648.1"/>
    </source>
</evidence>
<dbReference type="CDD" id="cd04216">
    <property type="entry name" value="Phytocyanin"/>
    <property type="match status" value="1"/>
</dbReference>
<comment type="caution">
    <text evidence="10">The sequence shown here is derived from an EMBL/GenBank/DDBJ whole genome shotgun (WGS) entry which is preliminary data.</text>
</comment>
<dbReference type="OrthoDB" id="581242at2759"/>
<dbReference type="EMBL" id="BDDD01001028">
    <property type="protein sequence ID" value="GAV72648.1"/>
    <property type="molecule type" value="Genomic_DNA"/>
</dbReference>
<feature type="region of interest" description="Disordered" evidence="6">
    <location>
        <begin position="129"/>
        <end position="149"/>
    </location>
</feature>
<dbReference type="PANTHER" id="PTHR33021:SF70">
    <property type="entry name" value="PHYTOCYANIN DOMAIN-CONTAINING PROTEIN"/>
    <property type="match status" value="1"/>
</dbReference>
<evidence type="ECO:0000259" key="9">
    <source>
        <dbReference type="PROSITE" id="PS51485"/>
    </source>
</evidence>
<dbReference type="InterPro" id="IPR039391">
    <property type="entry name" value="Phytocyanin-like"/>
</dbReference>
<evidence type="ECO:0000313" key="11">
    <source>
        <dbReference type="Proteomes" id="UP000187406"/>
    </source>
</evidence>
<accession>A0A1Q3BXQ7</accession>
<keyword evidence="2" id="KW-0479">Metal-binding</keyword>